<dbReference type="Pfam" id="PF01326">
    <property type="entry name" value="PPDK_N"/>
    <property type="match status" value="1"/>
</dbReference>
<evidence type="ECO:0000259" key="4">
    <source>
        <dbReference type="Pfam" id="PF00391"/>
    </source>
</evidence>
<name>A0A3M8AFV3_9MICO</name>
<accession>A0A3M8AFV3</accession>
<evidence type="ECO:0000256" key="3">
    <source>
        <dbReference type="SAM" id="MobiDB-lite"/>
    </source>
</evidence>
<feature type="region of interest" description="Disordered" evidence="3">
    <location>
        <begin position="868"/>
        <end position="889"/>
    </location>
</feature>
<dbReference type="PANTHER" id="PTHR43615:SF1">
    <property type="entry name" value="PPDK_N DOMAIN-CONTAINING PROTEIN"/>
    <property type="match status" value="1"/>
</dbReference>
<keyword evidence="1" id="KW-0547">Nucleotide-binding</keyword>
<dbReference type="FunFam" id="3.30.1490.20:FF:000010">
    <property type="entry name" value="Phosphoenolpyruvate synthase"/>
    <property type="match status" value="1"/>
</dbReference>
<gene>
    <name evidence="6" type="ORF">EDM22_08345</name>
</gene>
<dbReference type="InterPro" id="IPR036637">
    <property type="entry name" value="Phosphohistidine_dom_sf"/>
</dbReference>
<dbReference type="SUPFAM" id="SSF56059">
    <property type="entry name" value="Glutathione synthetase ATP-binding domain-like"/>
    <property type="match status" value="1"/>
</dbReference>
<dbReference type="EMBL" id="RHHB01000011">
    <property type="protein sequence ID" value="RNB50096.1"/>
    <property type="molecule type" value="Genomic_DNA"/>
</dbReference>
<organism evidence="6 7">
    <name type="scientific">Agromyces tardus</name>
    <dbReference type="NCBI Taxonomy" id="2583849"/>
    <lineage>
        <taxon>Bacteria</taxon>
        <taxon>Bacillati</taxon>
        <taxon>Actinomycetota</taxon>
        <taxon>Actinomycetes</taxon>
        <taxon>Micrococcales</taxon>
        <taxon>Microbacteriaceae</taxon>
        <taxon>Agromyces</taxon>
    </lineage>
</organism>
<dbReference type="InterPro" id="IPR013815">
    <property type="entry name" value="ATP_grasp_subdomain_1"/>
</dbReference>
<proteinExistence type="predicted"/>
<dbReference type="GO" id="GO:0016301">
    <property type="term" value="F:kinase activity"/>
    <property type="evidence" value="ECO:0007669"/>
    <property type="project" value="InterPro"/>
</dbReference>
<dbReference type="Gene3D" id="3.50.30.10">
    <property type="entry name" value="Phosphohistidine domain"/>
    <property type="match status" value="1"/>
</dbReference>
<keyword evidence="2" id="KW-0067">ATP-binding</keyword>
<keyword evidence="7" id="KW-1185">Reference proteome</keyword>
<reference evidence="6 7" key="1">
    <citation type="submission" date="2018-10" db="EMBL/GenBank/DDBJ databases">
        <title>Isolation, diversity and antibacterial activity of antinobacteria from the wheat rhizosphere soil.</title>
        <authorList>
            <person name="Sun T."/>
        </authorList>
    </citation>
    <scope>NUCLEOTIDE SEQUENCE [LARGE SCALE GENOMIC DNA]</scope>
    <source>
        <strain evidence="6 7">SJ-23</strain>
    </source>
</reference>
<evidence type="ECO:0000313" key="7">
    <source>
        <dbReference type="Proteomes" id="UP000275048"/>
    </source>
</evidence>
<dbReference type="GO" id="GO:0005524">
    <property type="term" value="F:ATP binding"/>
    <property type="evidence" value="ECO:0007669"/>
    <property type="project" value="UniProtKB-KW"/>
</dbReference>
<evidence type="ECO:0000313" key="6">
    <source>
        <dbReference type="EMBL" id="RNB50096.1"/>
    </source>
</evidence>
<dbReference type="SUPFAM" id="SSF52009">
    <property type="entry name" value="Phosphohistidine domain"/>
    <property type="match status" value="1"/>
</dbReference>
<dbReference type="InterPro" id="IPR051549">
    <property type="entry name" value="PEP_Utilizing_Enz"/>
</dbReference>
<feature type="domain" description="PEP-utilising enzyme mobile" evidence="4">
    <location>
        <begin position="796"/>
        <end position="866"/>
    </location>
</feature>
<dbReference type="AlphaFoldDB" id="A0A3M8AFV3"/>
<sequence>MVAPSRATPGDGDDALVLDLADVSADRVAAVGGKAANLGELIRAGFDVPPGFCVTTEAYRRAVRGTAVESGTGMDASAARATVLGAPFPEAVADAVRDAYARLDSGAEGLVAVRSSATAEDLPGASFAGQQDTYLDVAGIDAVLDAVHRCWASLWTDRAVAYRAAQGIDGSGLALAVVVQRMVDAASAGVLFTADPVTGRRRQAVLDAARGLGEAVVSGAVDPDHFVVDTVTGRILDRRQGGPAGDRAPSVTDAQVRALASLGDRVERAFGSPQDIEWAIDPDGRLWLTQTRPITTLYPVPARSAPLPADDTRVYFCITLAQGLHRPITPMGIAVFRVIGSGFLDLIGRRPKRIPGGPDGFAFAGGRIFLDATPIVRSAVGREIMPRVLDVMEARSAVVLRGLFTDSRFSVRPGSRRRFVRPALHLAARVRLPFLVGQALVSPAAAQRRVRRLADEVRRGDFRAGGDIPSRVDAVVELLFRAMPLAPRSIPGAAVGFAMLGLAGRLLRGSTRPGDLQTVLRSAPDNVTTEMNLELWRFAVRARGDAASVSALGTETARDLADGYRAGTLPEVLQLGVAEFLSRYGHRAVAEIDLGMPRWAEDPAHLFGVLSGYLRLEADAETPDRHFADGARDATAMVRTLVRRARRRGLLRAAAVRFCLRRARALVGMREMPKFLIVTAMGRARVVMLQIGRELAASGRIAEPEDVFFLDFDETKRAAAGDDLRTAIDERRDRYDAELRRRHVPRLLLSDGTEPEAVGSVSATIQPGALRGTPASAGTVTAPARVVLDPVGARLEPGEILVAPSTDPGWTPLFLTAGGLVMEMGGANSHGAVVAREYGIPAVVGVPRATEVVATGAEVTVDGAAGVVTLPSPGDARGGSEASEMPQEG</sequence>
<evidence type="ECO:0000259" key="5">
    <source>
        <dbReference type="Pfam" id="PF01326"/>
    </source>
</evidence>
<dbReference type="Proteomes" id="UP000275048">
    <property type="component" value="Unassembled WGS sequence"/>
</dbReference>
<evidence type="ECO:0000256" key="2">
    <source>
        <dbReference type="ARBA" id="ARBA00022840"/>
    </source>
</evidence>
<keyword evidence="6" id="KW-0670">Pyruvate</keyword>
<evidence type="ECO:0000256" key="1">
    <source>
        <dbReference type="ARBA" id="ARBA00022741"/>
    </source>
</evidence>
<dbReference type="Pfam" id="PF00391">
    <property type="entry name" value="PEP-utilizers"/>
    <property type="match status" value="1"/>
</dbReference>
<dbReference type="RefSeq" id="WP_122936604.1">
    <property type="nucleotide sequence ID" value="NZ_JBHSNT010000060.1"/>
</dbReference>
<dbReference type="InterPro" id="IPR008279">
    <property type="entry name" value="PEP-util_enz_mobile_dom"/>
</dbReference>
<protein>
    <submittedName>
        <fullName evidence="6">Phosphoenolpyruvate synthase</fullName>
    </submittedName>
</protein>
<dbReference type="Gene3D" id="3.30.470.20">
    <property type="entry name" value="ATP-grasp fold, B domain"/>
    <property type="match status" value="1"/>
</dbReference>
<comment type="caution">
    <text evidence="6">The sequence shown here is derived from an EMBL/GenBank/DDBJ whole genome shotgun (WGS) entry which is preliminary data.</text>
</comment>
<dbReference type="OrthoDB" id="9765468at2"/>
<dbReference type="PANTHER" id="PTHR43615">
    <property type="entry name" value="PHOSPHOENOLPYRUVATE SYNTHASE-RELATED"/>
    <property type="match status" value="1"/>
</dbReference>
<feature type="domain" description="Pyruvate phosphate dikinase AMP/ATP-binding" evidence="5">
    <location>
        <begin position="29"/>
        <end position="297"/>
    </location>
</feature>
<dbReference type="Gene3D" id="3.30.1490.20">
    <property type="entry name" value="ATP-grasp fold, A domain"/>
    <property type="match status" value="1"/>
</dbReference>
<dbReference type="InterPro" id="IPR002192">
    <property type="entry name" value="PPDK_AMP/ATP-bd"/>
</dbReference>